<dbReference type="SUPFAM" id="SSF51230">
    <property type="entry name" value="Single hybrid motif"/>
    <property type="match status" value="1"/>
</dbReference>
<feature type="transmembrane region" description="Helical" evidence="3">
    <location>
        <begin position="33"/>
        <end position="52"/>
    </location>
</feature>
<keyword evidence="3" id="KW-1133">Transmembrane helix</keyword>
<comment type="caution">
    <text evidence="4">The sequence shown here is derived from an EMBL/GenBank/DDBJ whole genome shotgun (WGS) entry which is preliminary data.</text>
</comment>
<organism evidence="4 5">
    <name type="scientific">Massilia agilis</name>
    <dbReference type="NCBI Taxonomy" id="1811226"/>
    <lineage>
        <taxon>Bacteria</taxon>
        <taxon>Pseudomonadati</taxon>
        <taxon>Pseudomonadota</taxon>
        <taxon>Betaproteobacteria</taxon>
        <taxon>Burkholderiales</taxon>
        <taxon>Oxalobacteraceae</taxon>
        <taxon>Telluria group</taxon>
        <taxon>Massilia</taxon>
    </lineage>
</organism>
<evidence type="ECO:0000313" key="4">
    <source>
        <dbReference type="EMBL" id="MCS0809108.1"/>
    </source>
</evidence>
<dbReference type="PANTHER" id="PTHR32347">
    <property type="entry name" value="EFFLUX SYSTEM COMPONENT YKNX-RELATED"/>
    <property type="match status" value="1"/>
</dbReference>
<evidence type="ECO:0000256" key="1">
    <source>
        <dbReference type="ARBA" id="ARBA00004196"/>
    </source>
</evidence>
<comment type="subcellular location">
    <subcellularLocation>
        <location evidence="1">Cell envelope</location>
    </subcellularLocation>
</comment>
<evidence type="ECO:0000313" key="5">
    <source>
        <dbReference type="Proteomes" id="UP001206126"/>
    </source>
</evidence>
<sequence length="263" mass="26791">MAEKRFFRQAALDRLASPDQLDRLLPVAERRGWLALALLGVLGATLIAWGLGASVPVTLSGPGILTAGASRIVTLPASGNGRLHGFSVAPGDGVRRGQPVAEITLATGEHAAQAAPADGRVLELKRAAGAPVRAGEALLSIEAGDPQRVEGLLFLPADQGKQVKPGMPALLTPAGARGAVRGTVSAVSPYPLSSEAIGAMLANQSLAAAFGAPVPRYAVRIALVPGPAAAPLTSGTLIDAEVTLRQRHPIELVLPGLDARAAR</sequence>
<dbReference type="Gene3D" id="2.40.50.100">
    <property type="match status" value="1"/>
</dbReference>
<name>A0ABT2DD91_9BURK</name>
<reference evidence="4 5" key="1">
    <citation type="submission" date="2022-08" db="EMBL/GenBank/DDBJ databases">
        <title>Reclassification of Massilia species as members of the genera Telluria, Duganella, Pseudoduganella, Mokoshia gen. nov. and Zemynaea gen. nov. using orthogonal and non-orthogonal genome-based approaches.</title>
        <authorList>
            <person name="Bowman J.P."/>
        </authorList>
    </citation>
    <scope>NUCLEOTIDE SEQUENCE [LARGE SCALE GENOMIC DNA]</scope>
    <source>
        <strain evidence="4 5">JCM 31605</strain>
    </source>
</reference>
<dbReference type="InterPro" id="IPR011053">
    <property type="entry name" value="Single_hybrid_motif"/>
</dbReference>
<keyword evidence="3" id="KW-0472">Membrane</keyword>
<gene>
    <name evidence="4" type="ORF">NX774_14350</name>
</gene>
<proteinExistence type="predicted"/>
<dbReference type="Proteomes" id="UP001206126">
    <property type="component" value="Unassembled WGS sequence"/>
</dbReference>
<dbReference type="EMBL" id="JANUHB010000003">
    <property type="protein sequence ID" value="MCS0809108.1"/>
    <property type="molecule type" value="Genomic_DNA"/>
</dbReference>
<dbReference type="InterPro" id="IPR050465">
    <property type="entry name" value="UPF0194_transport"/>
</dbReference>
<accession>A0ABT2DD91</accession>
<dbReference type="RefSeq" id="WP_258822924.1">
    <property type="nucleotide sequence ID" value="NZ_JANUHB010000003.1"/>
</dbReference>
<evidence type="ECO:0000256" key="2">
    <source>
        <dbReference type="ARBA" id="ARBA00023054"/>
    </source>
</evidence>
<protein>
    <submittedName>
        <fullName evidence="4">HlyD family efflux transporter periplasmic adaptor subunit</fullName>
    </submittedName>
</protein>
<dbReference type="PANTHER" id="PTHR32347:SF23">
    <property type="entry name" value="BLL5650 PROTEIN"/>
    <property type="match status" value="1"/>
</dbReference>
<keyword evidence="2" id="KW-0175">Coiled coil</keyword>
<keyword evidence="3" id="KW-0812">Transmembrane</keyword>
<evidence type="ECO:0000256" key="3">
    <source>
        <dbReference type="SAM" id="Phobius"/>
    </source>
</evidence>
<keyword evidence="5" id="KW-1185">Reference proteome</keyword>